<evidence type="ECO:0000256" key="3">
    <source>
        <dbReference type="ARBA" id="ARBA00022490"/>
    </source>
</evidence>
<dbReference type="InterPro" id="IPR044015">
    <property type="entry name" value="FBPase_C_dom"/>
</dbReference>
<feature type="domain" description="Fructose-1-6-bisphosphatase class 1 C-terminal" evidence="11">
    <location>
        <begin position="237"/>
        <end position="328"/>
    </location>
</feature>
<feature type="compositionally biased region" description="Acidic residues" evidence="9">
    <location>
        <begin position="184"/>
        <end position="195"/>
    </location>
</feature>
<dbReference type="PANTHER" id="PTHR11556:SF35">
    <property type="entry name" value="SEDOHEPTULOSE-1,7-BISPHOSPHATASE, CHLOROPLASTIC"/>
    <property type="match status" value="1"/>
</dbReference>
<feature type="binding site" evidence="7">
    <location>
        <position position="278"/>
    </location>
    <ligand>
        <name>Mg(2+)</name>
        <dbReference type="ChEBI" id="CHEBI:18420"/>
        <label>2</label>
    </ligand>
</feature>
<feature type="compositionally biased region" description="Basic and acidic residues" evidence="9">
    <location>
        <begin position="196"/>
        <end position="209"/>
    </location>
</feature>
<evidence type="ECO:0000256" key="8">
    <source>
        <dbReference type="RuleBase" id="RU000508"/>
    </source>
</evidence>
<comment type="cofactor">
    <cofactor evidence="7">
        <name>Mg(2+)</name>
        <dbReference type="ChEBI" id="CHEBI:18420"/>
    </cofactor>
    <text evidence="7">Binds 2 magnesium ions per subunit.</text>
</comment>
<accession>A0A1I1EKH7</accession>
<feature type="binding site" evidence="7">
    <location>
        <position position="87"/>
    </location>
    <ligand>
        <name>Mg(2+)</name>
        <dbReference type="ChEBI" id="CHEBI:18420"/>
        <label>1</label>
    </ligand>
</feature>
<evidence type="ECO:0000256" key="1">
    <source>
        <dbReference type="ARBA" id="ARBA00001273"/>
    </source>
</evidence>
<dbReference type="PRINTS" id="PR00115">
    <property type="entry name" value="F16BPHPHTASE"/>
</dbReference>
<comment type="caution">
    <text evidence="7">Lacks conserved residue(s) required for the propagation of feature annotation.</text>
</comment>
<proteinExistence type="inferred from homology"/>
<dbReference type="PIRSF" id="PIRSF000904">
    <property type="entry name" value="FBPtase_SBPase"/>
    <property type="match status" value="1"/>
</dbReference>
<evidence type="ECO:0000256" key="9">
    <source>
        <dbReference type="SAM" id="MobiDB-lite"/>
    </source>
</evidence>
<keyword evidence="13" id="KW-1185">Reference proteome</keyword>
<organism evidence="12 13">
    <name type="scientific">Natronobacterium haloterrestre</name>
    <name type="common">Halobiforma haloterrestris</name>
    <dbReference type="NCBI Taxonomy" id="148448"/>
    <lineage>
        <taxon>Archaea</taxon>
        <taxon>Methanobacteriati</taxon>
        <taxon>Methanobacteriota</taxon>
        <taxon>Stenosarchaea group</taxon>
        <taxon>Halobacteria</taxon>
        <taxon>Halobacteriales</taxon>
        <taxon>Natrialbaceae</taxon>
        <taxon>Natronobacterium</taxon>
    </lineage>
</organism>
<dbReference type="HAMAP" id="MF_01855">
    <property type="entry name" value="FBPase_class1"/>
    <property type="match status" value="1"/>
</dbReference>
<dbReference type="InterPro" id="IPR000146">
    <property type="entry name" value="FBPase_class-1"/>
</dbReference>
<dbReference type="GO" id="GO:0030388">
    <property type="term" value="P:fructose 1,6-bisphosphate metabolic process"/>
    <property type="evidence" value="ECO:0007669"/>
    <property type="project" value="TreeGrafter"/>
</dbReference>
<dbReference type="Pfam" id="PF18913">
    <property type="entry name" value="FBPase_C"/>
    <property type="match status" value="1"/>
</dbReference>
<evidence type="ECO:0000313" key="13">
    <source>
        <dbReference type="Proteomes" id="UP000199161"/>
    </source>
</evidence>
<dbReference type="AlphaFoldDB" id="A0A1I1EKH7"/>
<keyword evidence="4 7" id="KW-0378">Hydrolase</keyword>
<feature type="domain" description="Fructose-1-6-bisphosphatase class I N-terminal" evidence="10">
    <location>
        <begin position="50"/>
        <end position="165"/>
    </location>
</feature>
<comment type="subcellular location">
    <subcellularLocation>
        <location evidence="7">Cytoplasm</location>
    </subcellularLocation>
</comment>
<dbReference type="InterPro" id="IPR028343">
    <property type="entry name" value="FBPtase"/>
</dbReference>
<dbReference type="RefSeq" id="WP_089786410.1">
    <property type="nucleotide sequence ID" value="NZ_FOKW01000002.1"/>
</dbReference>
<keyword evidence="3 7" id="KW-0963">Cytoplasm</keyword>
<feature type="binding site" evidence="7">
    <location>
        <position position="242"/>
    </location>
    <ligand>
        <name>substrate</name>
    </ligand>
</feature>
<reference evidence="13" key="1">
    <citation type="submission" date="2016-10" db="EMBL/GenBank/DDBJ databases">
        <authorList>
            <person name="Varghese N."/>
            <person name="Submissions S."/>
        </authorList>
    </citation>
    <scope>NUCLEOTIDE SEQUENCE [LARGE SCALE GENOMIC DNA]</scope>
    <source>
        <strain evidence="13">DSM 13078</strain>
    </source>
</reference>
<keyword evidence="7" id="KW-0479">Metal-binding</keyword>
<evidence type="ECO:0000256" key="6">
    <source>
        <dbReference type="ARBA" id="ARBA00024331"/>
    </source>
</evidence>
<dbReference type="GO" id="GO:0006002">
    <property type="term" value="P:fructose 6-phosphate metabolic process"/>
    <property type="evidence" value="ECO:0007669"/>
    <property type="project" value="TreeGrafter"/>
</dbReference>
<evidence type="ECO:0000259" key="11">
    <source>
        <dbReference type="Pfam" id="PF18913"/>
    </source>
</evidence>
<comment type="pathway">
    <text evidence="6">Carbohydrate biosynthesis.</text>
</comment>
<evidence type="ECO:0000256" key="4">
    <source>
        <dbReference type="ARBA" id="ARBA00022801"/>
    </source>
</evidence>
<dbReference type="GO" id="GO:0005737">
    <property type="term" value="C:cytoplasm"/>
    <property type="evidence" value="ECO:0007669"/>
    <property type="project" value="UniProtKB-SubCell"/>
</dbReference>
<keyword evidence="7" id="KW-0460">Magnesium</keyword>
<dbReference type="EC" id="3.1.3.11" evidence="7"/>
<feature type="region of interest" description="Disordered" evidence="9">
    <location>
        <begin position="166"/>
        <end position="209"/>
    </location>
</feature>
<name>A0A1I1EKH7_NATHA</name>
<protein>
    <recommendedName>
        <fullName evidence="7">Fructose-1,6-bisphosphatase class 1</fullName>
        <shortName evidence="7">FBPase class 1</shortName>
        <ecNumber evidence="7">3.1.3.11</ecNumber>
    </recommendedName>
    <alternativeName>
        <fullName evidence="7">D-fructose-1,6-bisphosphate 1-phosphohydrolase class 1</fullName>
    </alternativeName>
</protein>
<dbReference type="GO" id="GO:0006094">
    <property type="term" value="P:gluconeogenesis"/>
    <property type="evidence" value="ECO:0007669"/>
    <property type="project" value="UniProtKB-UniRule"/>
</dbReference>
<evidence type="ECO:0000259" key="10">
    <source>
        <dbReference type="Pfam" id="PF00316"/>
    </source>
</evidence>
<sequence length="332" mass="34631">MTGGEPSAALGLGPDCERVLDRVATVASDAAAALPELYRREFRSTTGAEANAANPTGDDQSTADRWLDDRFREALEPLEAVGAYASEERSAVRDCGTGYGIAIDPLDGSGNLASNNAVGAVLGIYDADATLPAPGTELVASVIVVFGPYVAMTVAADDDVARYTVADGERTDPRPVSLPAADEAGTDDAGLEEGDGPSHETGDEGEADEHAEICGFSGRRADLPPSLLERLDDLRATRRLRYSGAAVADVAALLEHGGVLCYPGSDRRPDGVLRLQYEANPIAHVVEAAGGRAIDDEGPLLERSPDGLHERVPVFVGSPEPIDRVAATLSEQ</sequence>
<evidence type="ECO:0000256" key="5">
    <source>
        <dbReference type="ARBA" id="ARBA00023277"/>
    </source>
</evidence>
<dbReference type="GO" id="GO:0006000">
    <property type="term" value="P:fructose metabolic process"/>
    <property type="evidence" value="ECO:0007669"/>
    <property type="project" value="TreeGrafter"/>
</dbReference>
<comment type="subunit">
    <text evidence="7">Homotetramer.</text>
</comment>
<dbReference type="EMBL" id="FOKW01000002">
    <property type="protein sequence ID" value="SFB87669.1"/>
    <property type="molecule type" value="Genomic_DNA"/>
</dbReference>
<gene>
    <name evidence="7" type="primary">fbp</name>
    <name evidence="12" type="ORF">SAMN05444422_102523</name>
</gene>
<dbReference type="GO" id="GO:0042132">
    <property type="term" value="F:fructose 1,6-bisphosphate 1-phosphatase activity"/>
    <property type="evidence" value="ECO:0007669"/>
    <property type="project" value="UniProtKB-UniRule"/>
</dbReference>
<dbReference type="OrthoDB" id="146513at2157"/>
<evidence type="ECO:0000256" key="2">
    <source>
        <dbReference type="ARBA" id="ARBA00010941"/>
    </source>
</evidence>
<dbReference type="GO" id="GO:0005986">
    <property type="term" value="P:sucrose biosynthetic process"/>
    <property type="evidence" value="ECO:0007669"/>
    <property type="project" value="TreeGrafter"/>
</dbReference>
<comment type="catalytic activity">
    <reaction evidence="1 7">
        <text>beta-D-fructose 1,6-bisphosphate + H2O = beta-D-fructose 6-phosphate + phosphate</text>
        <dbReference type="Rhea" id="RHEA:11064"/>
        <dbReference type="ChEBI" id="CHEBI:15377"/>
        <dbReference type="ChEBI" id="CHEBI:32966"/>
        <dbReference type="ChEBI" id="CHEBI:43474"/>
        <dbReference type="ChEBI" id="CHEBI:57634"/>
        <dbReference type="EC" id="3.1.3.11"/>
    </reaction>
</comment>
<comment type="similarity">
    <text evidence="2 7 8">Belongs to the FBPase class 1 family.</text>
</comment>
<dbReference type="Pfam" id="PF00316">
    <property type="entry name" value="FBPase"/>
    <property type="match status" value="1"/>
</dbReference>
<dbReference type="PANTHER" id="PTHR11556">
    <property type="entry name" value="FRUCTOSE-1,6-BISPHOSPHATASE-RELATED"/>
    <property type="match status" value="1"/>
</dbReference>
<keyword evidence="5 7" id="KW-0119">Carbohydrate metabolism</keyword>
<evidence type="ECO:0000313" key="12">
    <source>
        <dbReference type="EMBL" id="SFB87669.1"/>
    </source>
</evidence>
<dbReference type="Gene3D" id="3.30.540.10">
    <property type="entry name" value="Fructose-1,6-Bisphosphatase, subunit A, domain 1"/>
    <property type="match status" value="1"/>
</dbReference>
<dbReference type="Gene3D" id="3.40.190.80">
    <property type="match status" value="1"/>
</dbReference>
<evidence type="ECO:0000256" key="7">
    <source>
        <dbReference type="HAMAP-Rule" id="MF_01855"/>
    </source>
</evidence>
<feature type="binding site" evidence="7">
    <location>
        <position position="106"/>
    </location>
    <ligand>
        <name>Mg(2+)</name>
        <dbReference type="ChEBI" id="CHEBI:18420"/>
        <label>1</label>
    </ligand>
</feature>
<feature type="binding site" evidence="7">
    <location>
        <position position="104"/>
    </location>
    <ligand>
        <name>Mg(2+)</name>
        <dbReference type="ChEBI" id="CHEBI:18420"/>
        <label>1</label>
    </ligand>
</feature>
<feature type="binding site" evidence="7">
    <location>
        <position position="104"/>
    </location>
    <ligand>
        <name>Mg(2+)</name>
        <dbReference type="ChEBI" id="CHEBI:18420"/>
        <label>2</label>
    </ligand>
</feature>
<feature type="binding site" evidence="7">
    <location>
        <position position="107"/>
    </location>
    <ligand>
        <name>Mg(2+)</name>
        <dbReference type="ChEBI" id="CHEBI:18420"/>
        <label>2</label>
    </ligand>
</feature>
<dbReference type="Proteomes" id="UP000199161">
    <property type="component" value="Unassembled WGS sequence"/>
</dbReference>
<dbReference type="GO" id="GO:0000287">
    <property type="term" value="F:magnesium ion binding"/>
    <property type="evidence" value="ECO:0007669"/>
    <property type="project" value="UniProtKB-UniRule"/>
</dbReference>
<dbReference type="InterPro" id="IPR033391">
    <property type="entry name" value="FBPase_N"/>
</dbReference>
<dbReference type="SUPFAM" id="SSF56655">
    <property type="entry name" value="Carbohydrate phosphatase"/>
    <property type="match status" value="1"/>
</dbReference>